<feature type="domain" description="Thioredoxin" evidence="7">
    <location>
        <begin position="497"/>
        <end position="675"/>
    </location>
</feature>
<sequence>MKRFLFNSFIVAGLAGGLVTTSACVEPPAKSEGGGEGADGDAPAGTGAFVTMDQVDDGLKDKVTGDRYQITYQEGDMWHGAESGALVTIVEYSDFQCPYCSRLTDALRELAEKHPEDVRIVFKHYPLAMHRDARPASEAVLAAHAQGKEFGWAMHDIVFKNARKLSKDDLIAYAEQAKVPDMDKFKADLEGKTFGGAVEADMTQGKRFGVTSTPSFFINGRPQRGAKNLEALEKLVEEEKAFAQTLLDAGATRDNLYAHIMRHAKTKREAPKRPNKKKQGKQAGKPDPAANYAVPVTDRPMKGKAEALVTIVEYSDFECPYCRKVLPTLTQIEEEYGDDVRVVFRQQPLPMHKNAKPAALAALAAHKQDKFWEMHDALFEKAGSERGALGKEGVYSELATQLGLDVAKFEADMKDPELAKMIAEDQKVAQQFGAGGTPAFFVNGRFVSGAQPFEAFKAIIDQEKAKAEKFMADKGVKPEDLYEEMLKGWETEVKAPPIADHQRRQFDLSAVPGKGNTTDPKLTIVECSDFDCPYCTRGAKLIEDIFAAPEYKDKVAFYFLNFPLPMHKNAESAHRAAVAAGKQGKFFEMHDVLFANKGKRTEQDYRDFAAQIGIDVDKFIADWNSEETAQKVQDDKAVCAKNGVSGTPNFFINGRSMRGAVPFEMAKAVLDEELAGGFEAKKKGAPAKKDEAKKPEPKKEDDAK</sequence>
<dbReference type="InterPro" id="IPR013766">
    <property type="entry name" value="Thioredoxin_domain"/>
</dbReference>
<dbReference type="Pfam" id="PF13462">
    <property type="entry name" value="Thioredoxin_4"/>
    <property type="match status" value="3"/>
</dbReference>
<keyword evidence="9" id="KW-1185">Reference proteome</keyword>
<dbReference type="InterPro" id="IPR012336">
    <property type="entry name" value="Thioredoxin-like_fold"/>
</dbReference>
<evidence type="ECO:0000256" key="3">
    <source>
        <dbReference type="ARBA" id="ARBA00023002"/>
    </source>
</evidence>
<keyword evidence="5" id="KW-0676">Redox-active center</keyword>
<dbReference type="RefSeq" id="WP_006975151.1">
    <property type="nucleotide sequence ID" value="NZ_ABCS01000083.1"/>
</dbReference>
<dbReference type="SUPFAM" id="SSF52833">
    <property type="entry name" value="Thioredoxin-like"/>
    <property type="match status" value="3"/>
</dbReference>
<dbReference type="AlphaFoldDB" id="A6GEL1"/>
<dbReference type="InterPro" id="IPR036249">
    <property type="entry name" value="Thioredoxin-like_sf"/>
</dbReference>
<keyword evidence="3" id="KW-0560">Oxidoreductase</keyword>
<dbReference type="PROSITE" id="PS51352">
    <property type="entry name" value="THIOREDOXIN_2"/>
    <property type="match status" value="3"/>
</dbReference>
<dbReference type="OrthoDB" id="9784686at2"/>
<evidence type="ECO:0000259" key="7">
    <source>
        <dbReference type="PROSITE" id="PS51352"/>
    </source>
</evidence>
<dbReference type="STRING" id="391625.PPSIR1_28871"/>
<feature type="region of interest" description="Disordered" evidence="6">
    <location>
        <begin position="680"/>
        <end position="704"/>
    </location>
</feature>
<dbReference type="PANTHER" id="PTHR13887">
    <property type="entry name" value="GLUTATHIONE S-TRANSFERASE KAPPA"/>
    <property type="match status" value="1"/>
</dbReference>
<accession>A6GEL1</accession>
<organism evidence="8 9">
    <name type="scientific">Plesiocystis pacifica SIR-1</name>
    <dbReference type="NCBI Taxonomy" id="391625"/>
    <lineage>
        <taxon>Bacteria</taxon>
        <taxon>Pseudomonadati</taxon>
        <taxon>Myxococcota</taxon>
        <taxon>Polyangia</taxon>
        <taxon>Nannocystales</taxon>
        <taxon>Nannocystaceae</taxon>
        <taxon>Plesiocystis</taxon>
    </lineage>
</organism>
<proteinExistence type="inferred from homology"/>
<protein>
    <submittedName>
        <fullName evidence="8">DSBA-like thioredoxin domain protein</fullName>
    </submittedName>
</protein>
<dbReference type="Proteomes" id="UP000005801">
    <property type="component" value="Unassembled WGS sequence"/>
</dbReference>
<dbReference type="PANTHER" id="PTHR13887:SF14">
    <property type="entry name" value="DISULFIDE BOND FORMATION PROTEIN D"/>
    <property type="match status" value="1"/>
</dbReference>
<dbReference type="Gene3D" id="3.40.30.10">
    <property type="entry name" value="Glutaredoxin"/>
    <property type="match status" value="3"/>
</dbReference>
<dbReference type="EMBL" id="ABCS01000083">
    <property type="protein sequence ID" value="EDM75719.1"/>
    <property type="molecule type" value="Genomic_DNA"/>
</dbReference>
<evidence type="ECO:0000256" key="4">
    <source>
        <dbReference type="ARBA" id="ARBA00023157"/>
    </source>
</evidence>
<reference evidence="8 9" key="1">
    <citation type="submission" date="2007-06" db="EMBL/GenBank/DDBJ databases">
        <authorList>
            <person name="Shimkets L."/>
            <person name="Ferriera S."/>
            <person name="Johnson J."/>
            <person name="Kravitz S."/>
            <person name="Beeson K."/>
            <person name="Sutton G."/>
            <person name="Rogers Y.-H."/>
            <person name="Friedman R."/>
            <person name="Frazier M."/>
            <person name="Venter J.C."/>
        </authorList>
    </citation>
    <scope>NUCLEOTIDE SEQUENCE [LARGE SCALE GENOMIC DNA]</scope>
    <source>
        <strain evidence="8 9">SIR-1</strain>
    </source>
</reference>
<feature type="region of interest" description="Disordered" evidence="6">
    <location>
        <begin position="263"/>
        <end position="295"/>
    </location>
</feature>
<feature type="domain" description="Thioredoxin" evidence="7">
    <location>
        <begin position="31"/>
        <end position="241"/>
    </location>
</feature>
<evidence type="ECO:0000256" key="1">
    <source>
        <dbReference type="ARBA" id="ARBA00005791"/>
    </source>
</evidence>
<evidence type="ECO:0000256" key="5">
    <source>
        <dbReference type="ARBA" id="ARBA00023284"/>
    </source>
</evidence>
<evidence type="ECO:0000313" key="8">
    <source>
        <dbReference type="EMBL" id="EDM75719.1"/>
    </source>
</evidence>
<keyword evidence="2" id="KW-0732">Signal</keyword>
<evidence type="ECO:0000256" key="6">
    <source>
        <dbReference type="SAM" id="MobiDB-lite"/>
    </source>
</evidence>
<dbReference type="PROSITE" id="PS51257">
    <property type="entry name" value="PROKAR_LIPOPROTEIN"/>
    <property type="match status" value="1"/>
</dbReference>
<dbReference type="eggNOG" id="COG1651">
    <property type="taxonomic scope" value="Bacteria"/>
</dbReference>
<comment type="similarity">
    <text evidence="1">Belongs to the thioredoxin family. DsbA subfamily.</text>
</comment>
<feature type="region of interest" description="Disordered" evidence="6">
    <location>
        <begin position="28"/>
        <end position="47"/>
    </location>
</feature>
<gene>
    <name evidence="8" type="ORF">PPSIR1_28871</name>
</gene>
<name>A6GEL1_9BACT</name>
<evidence type="ECO:0000256" key="2">
    <source>
        <dbReference type="ARBA" id="ARBA00022729"/>
    </source>
</evidence>
<keyword evidence="4" id="KW-1015">Disulfide bond</keyword>
<comment type="caution">
    <text evidence="8">The sequence shown here is derived from an EMBL/GenBank/DDBJ whole genome shotgun (WGS) entry which is preliminary data.</text>
</comment>
<feature type="domain" description="Thioredoxin" evidence="7">
    <location>
        <begin position="281"/>
        <end position="465"/>
    </location>
</feature>
<evidence type="ECO:0000313" key="9">
    <source>
        <dbReference type="Proteomes" id="UP000005801"/>
    </source>
</evidence>